<reference evidence="1" key="1">
    <citation type="submission" date="2016-10" db="EMBL/GenBank/DDBJ databases">
        <authorList>
            <person name="de Groot N.N."/>
        </authorList>
    </citation>
    <scope>NUCLEOTIDE SEQUENCE</scope>
</reference>
<organism evidence="1">
    <name type="scientific">hydrothermal vent metagenome</name>
    <dbReference type="NCBI Taxonomy" id="652676"/>
    <lineage>
        <taxon>unclassified sequences</taxon>
        <taxon>metagenomes</taxon>
        <taxon>ecological metagenomes</taxon>
    </lineage>
</organism>
<dbReference type="EMBL" id="FPHZ01000069">
    <property type="protein sequence ID" value="SFV87708.1"/>
    <property type="molecule type" value="Genomic_DNA"/>
</dbReference>
<sequence length="39" mass="4497">MFDAVWLRQVPNSFSAKQSLAANAQPQRPLKIRWEKGQV</sequence>
<name>A0A1W1E1G0_9ZZZZ</name>
<protein>
    <submittedName>
        <fullName evidence="1">Uncharacterized protein</fullName>
    </submittedName>
</protein>
<accession>A0A1W1E1G0</accession>
<evidence type="ECO:0000313" key="1">
    <source>
        <dbReference type="EMBL" id="SFV87708.1"/>
    </source>
</evidence>
<gene>
    <name evidence="1" type="ORF">MNB_SUP05-SYMBIONT-5-1355</name>
</gene>
<dbReference type="AlphaFoldDB" id="A0A1W1E1G0"/>
<proteinExistence type="predicted"/>